<dbReference type="InterPro" id="IPR050101">
    <property type="entry name" value="CinA"/>
</dbReference>
<dbReference type="PANTHER" id="PTHR13939:SF0">
    <property type="entry name" value="NMN AMIDOHYDROLASE-LIKE PROTEIN YFAY"/>
    <property type="match status" value="1"/>
</dbReference>
<protein>
    <recommendedName>
        <fullName evidence="1">MoaB/Mog domain-containing protein</fullName>
    </recommendedName>
</protein>
<dbReference type="Pfam" id="PF00994">
    <property type="entry name" value="MoCF_biosynth"/>
    <property type="match status" value="1"/>
</dbReference>
<dbReference type="AlphaFoldDB" id="A0A382S7T7"/>
<sequence>MNKNSKNAGIIVIGNEILSGRTQDLNISYIGKKLEGLGIILSEVAIIPDIENDIINKVKAYSERYDYVFTTGGIGPTHDDITTASIAKAFNVNVVRNKDAVDRMEKHYQYSKLSEARLKMADIPEGAILINNHVSGAPAFQINNVFVLAGVPEIMRSMF</sequence>
<dbReference type="SUPFAM" id="SSF53218">
    <property type="entry name" value="Molybdenum cofactor biosynthesis proteins"/>
    <property type="match status" value="1"/>
</dbReference>
<feature type="non-terminal residue" evidence="2">
    <location>
        <position position="159"/>
    </location>
</feature>
<name>A0A382S7T7_9ZZZZ</name>
<reference evidence="2" key="1">
    <citation type="submission" date="2018-05" db="EMBL/GenBank/DDBJ databases">
        <authorList>
            <person name="Lanie J.A."/>
            <person name="Ng W.-L."/>
            <person name="Kazmierczak K.M."/>
            <person name="Andrzejewski T.M."/>
            <person name="Davidsen T.M."/>
            <person name="Wayne K.J."/>
            <person name="Tettelin H."/>
            <person name="Glass J.I."/>
            <person name="Rusch D."/>
            <person name="Podicherti R."/>
            <person name="Tsui H.-C.T."/>
            <person name="Winkler M.E."/>
        </authorList>
    </citation>
    <scope>NUCLEOTIDE SEQUENCE</scope>
</reference>
<evidence type="ECO:0000259" key="1">
    <source>
        <dbReference type="SMART" id="SM00852"/>
    </source>
</evidence>
<dbReference type="SMART" id="SM00852">
    <property type="entry name" value="MoCF_biosynth"/>
    <property type="match status" value="1"/>
</dbReference>
<proteinExistence type="predicted"/>
<dbReference type="InterPro" id="IPR001453">
    <property type="entry name" value="MoaB/Mog_dom"/>
</dbReference>
<feature type="domain" description="MoaB/Mog" evidence="1">
    <location>
        <begin position="9"/>
        <end position="159"/>
    </location>
</feature>
<accession>A0A382S7T7</accession>
<dbReference type="EMBL" id="UINC01126875">
    <property type="protein sequence ID" value="SVD05632.1"/>
    <property type="molecule type" value="Genomic_DNA"/>
</dbReference>
<gene>
    <name evidence="2" type="ORF">METZ01_LOCUS358486</name>
</gene>
<evidence type="ECO:0000313" key="2">
    <source>
        <dbReference type="EMBL" id="SVD05632.1"/>
    </source>
</evidence>
<dbReference type="InterPro" id="IPR036425">
    <property type="entry name" value="MoaB/Mog-like_dom_sf"/>
</dbReference>
<dbReference type="CDD" id="cd00885">
    <property type="entry name" value="cinA"/>
    <property type="match status" value="1"/>
</dbReference>
<organism evidence="2">
    <name type="scientific">marine metagenome</name>
    <dbReference type="NCBI Taxonomy" id="408172"/>
    <lineage>
        <taxon>unclassified sequences</taxon>
        <taxon>metagenomes</taxon>
        <taxon>ecological metagenomes</taxon>
    </lineage>
</organism>
<dbReference type="PANTHER" id="PTHR13939">
    <property type="entry name" value="NICOTINAMIDE-NUCLEOTIDE AMIDOHYDROLASE PNCC"/>
    <property type="match status" value="1"/>
</dbReference>
<dbReference type="Gene3D" id="3.40.980.10">
    <property type="entry name" value="MoaB/Mog-like domain"/>
    <property type="match status" value="1"/>
</dbReference>